<dbReference type="Pfam" id="PF13410">
    <property type="entry name" value="GST_C_2"/>
    <property type="match status" value="1"/>
</dbReference>
<dbReference type="Pfam" id="PF13409">
    <property type="entry name" value="GST_N_2"/>
    <property type="match status" value="1"/>
</dbReference>
<dbReference type="Gene3D" id="1.20.1050.10">
    <property type="match status" value="1"/>
</dbReference>
<evidence type="ECO:0000313" key="3">
    <source>
        <dbReference type="Proteomes" id="UP000182235"/>
    </source>
</evidence>
<evidence type="ECO:0000313" key="2">
    <source>
        <dbReference type="EMBL" id="OJD19467.1"/>
    </source>
</evidence>
<dbReference type="InterPro" id="IPR036249">
    <property type="entry name" value="Thioredoxin-like_sf"/>
</dbReference>
<dbReference type="VEuPathDB" id="FungiDB:AJ78_00535"/>
<feature type="domain" description="GST N-terminal" evidence="1">
    <location>
        <begin position="100"/>
        <end position="200"/>
    </location>
</feature>
<evidence type="ECO:0000259" key="1">
    <source>
        <dbReference type="Pfam" id="PF13409"/>
    </source>
</evidence>
<name>A0A1J9QGZ5_9EURO</name>
<dbReference type="GO" id="GO:0004364">
    <property type="term" value="F:glutathione transferase activity"/>
    <property type="evidence" value="ECO:0007669"/>
    <property type="project" value="InterPro"/>
</dbReference>
<dbReference type="PANTHER" id="PTHR32419:SF6">
    <property type="entry name" value="GLUTATHIONE S-TRANSFERASE OMEGA-LIKE 1-RELATED"/>
    <property type="match status" value="1"/>
</dbReference>
<organism evidence="2 3">
    <name type="scientific">Emergomyces pasteurianus Ep9510</name>
    <dbReference type="NCBI Taxonomy" id="1447872"/>
    <lineage>
        <taxon>Eukaryota</taxon>
        <taxon>Fungi</taxon>
        <taxon>Dikarya</taxon>
        <taxon>Ascomycota</taxon>
        <taxon>Pezizomycotina</taxon>
        <taxon>Eurotiomycetes</taxon>
        <taxon>Eurotiomycetidae</taxon>
        <taxon>Onygenales</taxon>
        <taxon>Ajellomycetaceae</taxon>
        <taxon>Emergomyces</taxon>
    </lineage>
</organism>
<dbReference type="SFLD" id="SFLDG01206">
    <property type="entry name" value="Xi.1"/>
    <property type="match status" value="1"/>
</dbReference>
<proteinExistence type="predicted"/>
<dbReference type="SFLD" id="SFLDS00019">
    <property type="entry name" value="Glutathione_Transferase_(cytos"/>
    <property type="match status" value="1"/>
</dbReference>
<reference evidence="2 3" key="1">
    <citation type="submission" date="2015-07" db="EMBL/GenBank/DDBJ databases">
        <title>Emmonsia species relationships and genome sequence.</title>
        <authorList>
            <consortium name="The Broad Institute Genomics Platform"/>
            <person name="Cuomo C.A."/>
            <person name="Munoz J.F."/>
            <person name="Imamovic A."/>
            <person name="Priest M.E."/>
            <person name="Young S."/>
            <person name="Clay O.K."/>
            <person name="McEwen J.G."/>
        </authorList>
    </citation>
    <scope>NUCLEOTIDE SEQUENCE [LARGE SCALE GENOMIC DNA]</scope>
    <source>
        <strain evidence="2 3">UAMH 9510</strain>
    </source>
</reference>
<comment type="caution">
    <text evidence="2">The sequence shown here is derived from an EMBL/GenBank/DDBJ whole genome shotgun (WGS) entry which is preliminary data.</text>
</comment>
<dbReference type="OrthoDB" id="2309723at2759"/>
<gene>
    <name evidence="2" type="ORF">AJ78_00535</name>
</gene>
<keyword evidence="3" id="KW-1185">Reference proteome</keyword>
<dbReference type="AlphaFoldDB" id="A0A1J9QGZ5"/>
<dbReference type="GO" id="GO:0005737">
    <property type="term" value="C:cytoplasm"/>
    <property type="evidence" value="ECO:0007669"/>
    <property type="project" value="TreeGrafter"/>
</dbReference>
<protein>
    <recommendedName>
        <fullName evidence="1">GST N-terminal domain-containing protein</fullName>
    </recommendedName>
</protein>
<dbReference type="EMBL" id="LGRN01000009">
    <property type="protein sequence ID" value="OJD19467.1"/>
    <property type="molecule type" value="Genomic_DNA"/>
</dbReference>
<dbReference type="SUPFAM" id="SSF52833">
    <property type="entry name" value="Thioredoxin-like"/>
    <property type="match status" value="1"/>
</dbReference>
<sequence length="391" mass="45372">MSSTLSRAQQLFTHLRNQTIVNLKPLASPLSLRFSTTTPAATENDMATGNDQKITHWTNLADPTGEFKRGQSAFRNWISREPGARFPPEKGRYHLYVSYACPWAHRTLITRKLKGLEDIISFTSVHWHMGDLGWRFATTEENLPGENTGPDPHHQDFDHLRQIYFDVDPEYKGRFTVPTLYDKKTKTIVSNESSEIIRMFYYEFDDLLPEQYRKVDLYPEHLRKDIEATNEWTYNDVNNGVYKCGFATKQEAYEKAIFPLFAALDRIESHLQSRLAASPSKNSPIYYFGDTITEADIRLYTTIVRFDPVYVQHFKTNIRDIRSGYPAIHHWLRHLYWDIPAFGETTQFEHIKKHYTQSHTQINPFVITPVGPVPDILPKDQEVAAVVAARK</sequence>
<dbReference type="PANTHER" id="PTHR32419">
    <property type="entry name" value="GLUTATHIONYL-HYDROQUINONE REDUCTASE"/>
    <property type="match status" value="1"/>
</dbReference>
<dbReference type="Gene3D" id="3.40.30.10">
    <property type="entry name" value="Glutaredoxin"/>
    <property type="match status" value="1"/>
</dbReference>
<dbReference type="CDD" id="cd03190">
    <property type="entry name" value="GST_C_Omega_like"/>
    <property type="match status" value="1"/>
</dbReference>
<dbReference type="InterPro" id="IPR036282">
    <property type="entry name" value="Glutathione-S-Trfase_C_sf"/>
</dbReference>
<dbReference type="InterPro" id="IPR004045">
    <property type="entry name" value="Glutathione_S-Trfase_N"/>
</dbReference>
<dbReference type="SUPFAM" id="SSF47616">
    <property type="entry name" value="GST C-terminal domain-like"/>
    <property type="match status" value="1"/>
</dbReference>
<dbReference type="SFLD" id="SFLDG01148">
    <property type="entry name" value="Xi_(cytGST)"/>
    <property type="match status" value="1"/>
</dbReference>
<dbReference type="STRING" id="1447872.A0A1J9QGZ5"/>
<dbReference type="InterPro" id="IPR016639">
    <property type="entry name" value="GST_Omega/GSH"/>
</dbReference>
<dbReference type="InterPro" id="IPR040079">
    <property type="entry name" value="Glutathione_S-Trfase"/>
</dbReference>
<accession>A0A1J9QGZ5</accession>
<dbReference type="Proteomes" id="UP000182235">
    <property type="component" value="Unassembled WGS sequence"/>
</dbReference>
<dbReference type="FunFam" id="3.40.30.10:FF:000162">
    <property type="entry name" value="Glutathione S-transferase Gst3"/>
    <property type="match status" value="1"/>
</dbReference>
<dbReference type="InterPro" id="IPR047047">
    <property type="entry name" value="GST_Omega-like_C"/>
</dbReference>